<comment type="caution">
    <text evidence="1">The sequence shown here is derived from an EMBL/GenBank/DDBJ whole genome shotgun (WGS) entry which is preliminary data.</text>
</comment>
<evidence type="ECO:0000313" key="1">
    <source>
        <dbReference type="EMBL" id="HIZ88423.1"/>
    </source>
</evidence>
<protein>
    <submittedName>
        <fullName evidence="1">Rhamnan synthesis F family protein</fullName>
    </submittedName>
</protein>
<dbReference type="InterPro" id="IPR007739">
    <property type="entry name" value="RgpF"/>
</dbReference>
<proteinExistence type="predicted"/>
<organism evidence="1 2">
    <name type="scientific">Candidatus Mucispirillum faecigallinarum</name>
    <dbReference type="NCBI Taxonomy" id="2838699"/>
    <lineage>
        <taxon>Bacteria</taxon>
        <taxon>Pseudomonadati</taxon>
        <taxon>Deferribacterota</taxon>
        <taxon>Deferribacteres</taxon>
        <taxon>Deferribacterales</taxon>
        <taxon>Mucispirillaceae</taxon>
        <taxon>Mucispirillum</taxon>
    </lineage>
</organism>
<reference evidence="1" key="2">
    <citation type="submission" date="2021-04" db="EMBL/GenBank/DDBJ databases">
        <authorList>
            <person name="Gilroy R."/>
        </authorList>
    </citation>
    <scope>NUCLEOTIDE SEQUENCE</scope>
    <source>
        <strain evidence="1">ChiW4-1371</strain>
    </source>
</reference>
<gene>
    <name evidence="1" type="ORF">H9804_00630</name>
</gene>
<sequence>MKRLCLFAGYDKKGIIHDYVIYYVKELSALSDVYYMADNEISDEEKSKIMPYVKGVYGFHHKKYDFGSWQELIKIIGWEKILEYDEIILANDSCFGPLYNIKPVLEYAGQNNCDFWGIQTGTIEHIHLQTYFIVLKKQVAASKVFKDFFESVKEHKDKHEIIVYNEIRFTKLLLEAGFKAKKLINTHAGLYGEWRTCVKLGIPLIKTAVFKDIHEQHRFQTLTGYDKLIKKYAKNYNIELIDNYIKEMNIQRDYKNPDMKYRLYSIKRALKDFRKWLIQIRIRKKVKIIRIFGIYLVDYLENDLEPLFTTDQLKKFF</sequence>
<name>A0A9D2GR38_9BACT</name>
<reference evidence="1" key="1">
    <citation type="journal article" date="2021" name="PeerJ">
        <title>Extensive microbial diversity within the chicken gut microbiome revealed by metagenomics and culture.</title>
        <authorList>
            <person name="Gilroy R."/>
            <person name="Ravi A."/>
            <person name="Getino M."/>
            <person name="Pursley I."/>
            <person name="Horton D.L."/>
            <person name="Alikhan N.F."/>
            <person name="Baker D."/>
            <person name="Gharbi K."/>
            <person name="Hall N."/>
            <person name="Watson M."/>
            <person name="Adriaenssens E.M."/>
            <person name="Foster-Nyarko E."/>
            <person name="Jarju S."/>
            <person name="Secka A."/>
            <person name="Antonio M."/>
            <person name="Oren A."/>
            <person name="Chaudhuri R.R."/>
            <person name="La Ragione R."/>
            <person name="Hildebrand F."/>
            <person name="Pallen M.J."/>
        </authorList>
    </citation>
    <scope>NUCLEOTIDE SEQUENCE</scope>
    <source>
        <strain evidence="1">ChiW4-1371</strain>
    </source>
</reference>
<dbReference type="Pfam" id="PF05045">
    <property type="entry name" value="RgpF"/>
    <property type="match status" value="1"/>
</dbReference>
<accession>A0A9D2GR38</accession>
<dbReference type="EMBL" id="DXAQ01000010">
    <property type="protein sequence ID" value="HIZ88423.1"/>
    <property type="molecule type" value="Genomic_DNA"/>
</dbReference>
<evidence type="ECO:0000313" key="2">
    <source>
        <dbReference type="Proteomes" id="UP000824176"/>
    </source>
</evidence>
<dbReference type="Proteomes" id="UP000824176">
    <property type="component" value="Unassembled WGS sequence"/>
</dbReference>
<dbReference type="AlphaFoldDB" id="A0A9D2GR38"/>